<feature type="binding site" evidence="12">
    <location>
        <position position="51"/>
    </location>
    <ligand>
        <name>Ca(2+)</name>
        <dbReference type="ChEBI" id="CHEBI:29108"/>
    </ligand>
</feature>
<comment type="subunit">
    <text evidence="9">Homodimer, may be a subunit of the RNA degradosome.</text>
</comment>
<evidence type="ECO:0000256" key="9">
    <source>
        <dbReference type="HAMAP-Rule" id="MF_01491"/>
    </source>
</evidence>
<dbReference type="SUPFAM" id="SSF56281">
    <property type="entry name" value="Metallo-hydrolase/oxidoreductase"/>
    <property type="match status" value="1"/>
</dbReference>
<keyword evidence="7 9" id="KW-0269">Exonuclease</keyword>
<proteinExistence type="inferred from homology"/>
<dbReference type="InterPro" id="IPR036866">
    <property type="entry name" value="RibonucZ/Hydroxyglut_hydro"/>
</dbReference>
<dbReference type="EC" id="3.1.-.-" evidence="9"/>
<comment type="cofactor">
    <cofactor evidence="12">
        <name>Ca(2+)</name>
        <dbReference type="ChEBI" id="CHEBI:29108"/>
    </cofactor>
    <text evidence="12">Binds 1 Ca(2+) cation per subunit. Seen in 1 crystal structure, it is not clear if it is physiologically important.</text>
</comment>
<evidence type="ECO:0000313" key="15">
    <source>
        <dbReference type="Proteomes" id="UP000053947"/>
    </source>
</evidence>
<dbReference type="InterPro" id="IPR004613">
    <property type="entry name" value="RNase_J"/>
</dbReference>
<dbReference type="InterPro" id="IPR011108">
    <property type="entry name" value="RMMBL"/>
</dbReference>
<evidence type="ECO:0000256" key="1">
    <source>
        <dbReference type="ARBA" id="ARBA00022490"/>
    </source>
</evidence>
<dbReference type="InterPro" id="IPR041636">
    <property type="entry name" value="RNase_J_C"/>
</dbReference>
<comment type="subcellular location">
    <subcellularLocation>
        <location evidence="9">Cytoplasm</location>
    </subcellularLocation>
</comment>
<dbReference type="PATRIC" id="fig|1217799.6.peg.1928"/>
<dbReference type="GO" id="GO:0004534">
    <property type="term" value="F:5'-3' RNA exonuclease activity"/>
    <property type="evidence" value="ECO:0007669"/>
    <property type="project" value="UniProtKB-UniRule"/>
</dbReference>
<gene>
    <name evidence="9" type="primary">rnj</name>
    <name evidence="14" type="ORF">DEALK_18730</name>
</gene>
<dbReference type="GO" id="GO:0004521">
    <property type="term" value="F:RNA endonuclease activity"/>
    <property type="evidence" value="ECO:0007669"/>
    <property type="project" value="UniProtKB-UniRule"/>
</dbReference>
<feature type="binding site" evidence="12">
    <location>
        <position position="26"/>
    </location>
    <ligand>
        <name>Ca(2+)</name>
        <dbReference type="ChEBI" id="CHEBI:29108"/>
    </ligand>
</feature>
<keyword evidence="2 9" id="KW-0540">Nuclease</keyword>
<evidence type="ECO:0000256" key="4">
    <source>
        <dbReference type="ARBA" id="ARBA00022759"/>
    </source>
</evidence>
<feature type="binding site" evidence="12">
    <location>
        <position position="140"/>
    </location>
    <ligand>
        <name>Zn(2+)</name>
        <dbReference type="ChEBI" id="CHEBI:29105"/>
        <label>1</label>
        <note>catalytic</note>
    </ligand>
</feature>
<dbReference type="PIRSF" id="PIRSF004803">
    <property type="entry name" value="RnjA"/>
    <property type="match status" value="1"/>
</dbReference>
<keyword evidence="9" id="KW-0698">rRNA processing</keyword>
<keyword evidence="12" id="KW-0106">Calcium</keyword>
<comment type="caution">
    <text evidence="14">The sequence shown here is derived from an EMBL/GenBank/DDBJ whole genome shotgun (WGS) entry which is preliminary data.</text>
</comment>
<comment type="cofactor">
    <cofactor evidence="12">
        <name>Zn(2+)</name>
        <dbReference type="ChEBI" id="CHEBI:29105"/>
    </cofactor>
    <text evidence="12">Binds 2 Zn(2+) ions per subunit. It is not clear if Zn(2+) or Mg(2+) is physiologically important.</text>
</comment>
<feature type="binding site" evidence="11">
    <location>
        <begin position="341"/>
        <end position="345"/>
    </location>
    <ligand>
        <name>substrate</name>
    </ligand>
</feature>
<dbReference type="NCBIfam" id="TIGR00649">
    <property type="entry name" value="MG423"/>
    <property type="match status" value="1"/>
</dbReference>
<evidence type="ECO:0000256" key="11">
    <source>
        <dbReference type="PIRSR" id="PIRSR004803-2"/>
    </source>
</evidence>
<dbReference type="InterPro" id="IPR042173">
    <property type="entry name" value="RNase_J_2"/>
</dbReference>
<evidence type="ECO:0000256" key="3">
    <source>
        <dbReference type="ARBA" id="ARBA00022723"/>
    </source>
</evidence>
<dbReference type="Pfam" id="PF07521">
    <property type="entry name" value="RMMBL"/>
    <property type="match status" value="1"/>
</dbReference>
<feature type="binding site" evidence="12">
    <location>
        <position position="55"/>
    </location>
    <ligand>
        <name>Zn(2+)</name>
        <dbReference type="ChEBI" id="CHEBI:29105"/>
        <label>1</label>
        <note>catalytic</note>
    </ligand>
</feature>
<dbReference type="GO" id="GO:0005737">
    <property type="term" value="C:cytoplasm"/>
    <property type="evidence" value="ECO:0007669"/>
    <property type="project" value="UniProtKB-SubCell"/>
</dbReference>
<evidence type="ECO:0000256" key="12">
    <source>
        <dbReference type="PIRSR" id="PIRSR004803-3"/>
    </source>
</evidence>
<evidence type="ECO:0000256" key="8">
    <source>
        <dbReference type="ARBA" id="ARBA00022884"/>
    </source>
</evidence>
<keyword evidence="3 12" id="KW-0479">Metal-binding</keyword>
<dbReference type="GO" id="GO:0006364">
    <property type="term" value="P:rRNA processing"/>
    <property type="evidence" value="ECO:0007669"/>
    <property type="project" value="UniProtKB-UniRule"/>
</dbReference>
<dbReference type="Pfam" id="PF12706">
    <property type="entry name" value="Lactamase_B_2"/>
    <property type="match status" value="1"/>
</dbReference>
<feature type="active site" description="Proton donor" evidence="10">
    <location>
        <position position="172"/>
    </location>
</feature>
<accession>A0A0W0GKF5</accession>
<dbReference type="HAMAP" id="MF_01491">
    <property type="entry name" value="RNase_J_bact"/>
    <property type="match status" value="1"/>
</dbReference>
<feature type="active site" description="Proton acceptor" evidence="10">
    <location>
        <position position="345"/>
    </location>
</feature>
<organism evidence="14 15">
    <name type="scientific">Dehalogenimonas alkenigignens</name>
    <dbReference type="NCBI Taxonomy" id="1217799"/>
    <lineage>
        <taxon>Bacteria</taxon>
        <taxon>Bacillati</taxon>
        <taxon>Chloroflexota</taxon>
        <taxon>Dehalococcoidia</taxon>
        <taxon>Dehalococcoidales</taxon>
        <taxon>Dehalococcoidaceae</taxon>
        <taxon>Dehalogenimonas</taxon>
    </lineage>
</organism>
<evidence type="ECO:0000259" key="13">
    <source>
        <dbReference type="SMART" id="SM00849"/>
    </source>
</evidence>
<dbReference type="InterPro" id="IPR030854">
    <property type="entry name" value="RNase_J_bac"/>
</dbReference>
<dbReference type="AlphaFoldDB" id="A0A0W0GKF5"/>
<protein>
    <recommendedName>
        <fullName evidence="9">Ribonuclease J</fullName>
        <shortName evidence="9">RNase J</shortName>
        <ecNumber evidence="9">3.1.-.-</ecNumber>
    </recommendedName>
</protein>
<keyword evidence="4 9" id="KW-0255">Endonuclease</keyword>
<evidence type="ECO:0000256" key="10">
    <source>
        <dbReference type="PIRSR" id="PIRSR004803-1"/>
    </source>
</evidence>
<keyword evidence="1 9" id="KW-0963">Cytoplasm</keyword>
<keyword evidence="6 12" id="KW-0862">Zinc</keyword>
<dbReference type="PANTHER" id="PTHR43694">
    <property type="entry name" value="RIBONUCLEASE J"/>
    <property type="match status" value="1"/>
</dbReference>
<feature type="binding site" evidence="12">
    <location>
        <position position="420"/>
    </location>
    <ligand>
        <name>Ca(2+)</name>
        <dbReference type="ChEBI" id="CHEBI:29108"/>
    </ligand>
</feature>
<dbReference type="Proteomes" id="UP000053947">
    <property type="component" value="Unassembled WGS sequence"/>
</dbReference>
<dbReference type="InterPro" id="IPR055132">
    <property type="entry name" value="RNase_J_b_CASP"/>
</dbReference>
<dbReference type="Pfam" id="PF22505">
    <property type="entry name" value="RNase_J_b_CASP"/>
    <property type="match status" value="1"/>
</dbReference>
<evidence type="ECO:0000256" key="5">
    <source>
        <dbReference type="ARBA" id="ARBA00022801"/>
    </source>
</evidence>
<evidence type="ECO:0000256" key="7">
    <source>
        <dbReference type="ARBA" id="ARBA00022839"/>
    </source>
</evidence>
<dbReference type="CDD" id="cd07714">
    <property type="entry name" value="RNaseJ_MBL-fold"/>
    <property type="match status" value="1"/>
</dbReference>
<comment type="similarity">
    <text evidence="9">Belongs to the metallo-beta-lactamase superfamily. RNA-metabolizing metallo-beta-lactamase-like family. Bacterial RNase J subfamily.</text>
</comment>
<dbReference type="STRING" id="1217799.DEALK_18730"/>
<evidence type="ECO:0000256" key="2">
    <source>
        <dbReference type="ARBA" id="ARBA00022722"/>
    </source>
</evidence>
<evidence type="ECO:0000256" key="6">
    <source>
        <dbReference type="ARBA" id="ARBA00022833"/>
    </source>
</evidence>
<keyword evidence="8 9" id="KW-0694">RNA-binding</keyword>
<feature type="binding site" evidence="12">
    <location>
        <position position="56"/>
    </location>
    <ligand>
        <name>Zn(2+)</name>
        <dbReference type="ChEBI" id="CHEBI:29105"/>
        <label>1</label>
        <note>catalytic</note>
    </ligand>
</feature>
<dbReference type="GO" id="GO:0008270">
    <property type="term" value="F:zinc ion binding"/>
    <property type="evidence" value="ECO:0007669"/>
    <property type="project" value="InterPro"/>
</dbReference>
<keyword evidence="5 9" id="KW-0378">Hydrolase</keyword>
<feature type="binding site" evidence="12">
    <location>
        <position position="53"/>
    </location>
    <ligand>
        <name>Zn(2+)</name>
        <dbReference type="ChEBI" id="CHEBI:29105"/>
        <label>1</label>
        <note>catalytic</note>
    </ligand>
</feature>
<feature type="binding site" evidence="12">
    <location>
        <position position="367"/>
    </location>
    <ligand>
        <name>Zn(2+)</name>
        <dbReference type="ChEBI" id="CHEBI:29105"/>
        <label>1</label>
        <note>catalytic</note>
    </ligand>
</feature>
<dbReference type="Gene3D" id="3.40.50.10710">
    <property type="entry name" value="Metallo-hydrolase/oxidoreductase"/>
    <property type="match status" value="1"/>
</dbReference>
<dbReference type="SMART" id="SM00849">
    <property type="entry name" value="Lactamase_B"/>
    <property type="match status" value="1"/>
</dbReference>
<keyword evidence="15" id="KW-1185">Reference proteome</keyword>
<reference evidence="14 15" key="1">
    <citation type="submission" date="2015-06" db="EMBL/GenBank/DDBJ databases">
        <title>Genome sequence of the organohalide-respiring Dehalogenimonas alkenigignens type strain (IP3-3T).</title>
        <authorList>
            <person name="Key T.A."/>
            <person name="Richmond D.P."/>
            <person name="Bowman K.S."/>
            <person name="Cho Y.-J."/>
            <person name="Chun J."/>
            <person name="da Costa M.S."/>
            <person name="Rainey F.A."/>
            <person name="Moe W.M."/>
        </authorList>
    </citation>
    <scope>NUCLEOTIDE SEQUENCE [LARGE SCALE GENOMIC DNA]</scope>
    <source>
        <strain evidence="14 15">IP3-3</strain>
    </source>
</reference>
<comment type="function">
    <text evidence="9">An RNase that has 5'-3' exonuclease and possibly endonuclease activity. Involved in maturation of rRNA and in some organisms also mRNA maturation and/or decay.</text>
</comment>
<feature type="binding site" evidence="12">
    <location>
        <position position="28"/>
    </location>
    <ligand>
        <name>Ca(2+)</name>
        <dbReference type="ChEBI" id="CHEBI:29108"/>
    </ligand>
</feature>
<dbReference type="InterPro" id="IPR001279">
    <property type="entry name" value="Metallo-B-lactamas"/>
</dbReference>
<sequence>MMVVEYADDIIVIDCGLMFPEEDMPGIDLVIPDVTYLVEHKDKVRGIIITHGHEDHIGALAYVLPQLDVPIYCAPLPHGLISVKLKESRVHNARIHEVRPGGSFQLGQFNIEFVAMCHSIPDAAGLIIRTPVGTIVHSGDFKLDYTPVDCRPSDLSRLAQVGAEGVLLLMADSTHVELAGYTPSEKVVGETISNIMSAAPGRVIVTTFASLVARIQQVMDAAARFNRKVFIAGRGMNEIVKMALKMGYLRAADGLLGELSEMHRFPANRVALITTGSQGEPTSALVRIANREHREVQIKQGDTVIISASPIPGNESVVSKTIDSLFRQGAQVFYDRIAKVHVHGHASQEELRLLQSLIRPQYFVPVHGEYRHLKLHAQLARDMGVPEENVFILEDGDILELAPGGGKVTGHVPASNVYVDGVSVGDINGVVLRNRKMLSQDGIVVAIVTLDASTGHLAVRPDIVSRGFVDPEAGRALMEESRDIVTRLFEEEKQRISDSTVISNRVRDLLSKFYYDRTRRRPMVLPVLVTV</sequence>
<dbReference type="Gene3D" id="3.10.20.580">
    <property type="match status" value="1"/>
</dbReference>
<dbReference type="Gene3D" id="3.60.15.10">
    <property type="entry name" value="Ribonuclease Z/Hydroxyacylglutathione hydrolase-like"/>
    <property type="match status" value="1"/>
</dbReference>
<comment type="caution">
    <text evidence="9">Lacks conserved residue(s) required for the propagation of feature annotation.</text>
</comment>
<name>A0A0W0GKF5_9CHLR</name>
<dbReference type="EMBL" id="LFDV01000002">
    <property type="protein sequence ID" value="KTB49025.1"/>
    <property type="molecule type" value="Genomic_DNA"/>
</dbReference>
<feature type="binding site" evidence="12">
    <location>
        <position position="118"/>
    </location>
    <ligand>
        <name>Zn(2+)</name>
        <dbReference type="ChEBI" id="CHEBI:29105"/>
        <label>1</label>
        <note>catalytic</note>
    </ligand>
</feature>
<dbReference type="GO" id="GO:0003723">
    <property type="term" value="F:RNA binding"/>
    <property type="evidence" value="ECO:0007669"/>
    <property type="project" value="UniProtKB-UniRule"/>
</dbReference>
<feature type="domain" description="Metallo-beta-lactamase" evidence="13">
    <location>
        <begin position="1"/>
        <end position="192"/>
    </location>
</feature>
<evidence type="ECO:0000313" key="14">
    <source>
        <dbReference type="EMBL" id="KTB49025.1"/>
    </source>
</evidence>
<dbReference type="PANTHER" id="PTHR43694:SF1">
    <property type="entry name" value="RIBONUCLEASE J"/>
    <property type="match status" value="1"/>
</dbReference>
<dbReference type="Pfam" id="PF17770">
    <property type="entry name" value="RNase_J_C"/>
    <property type="match status" value="1"/>
</dbReference>